<dbReference type="Proteomes" id="UP000192277">
    <property type="component" value="Unassembled WGS sequence"/>
</dbReference>
<comment type="caution">
    <text evidence="2">The sequence shown here is derived from an EMBL/GenBank/DDBJ whole genome shotgun (WGS) entry which is preliminary data.</text>
</comment>
<name>A0ABX3P2S4_9BACT</name>
<evidence type="ECO:0000259" key="1">
    <source>
        <dbReference type="Pfam" id="PF12674"/>
    </source>
</evidence>
<gene>
    <name evidence="2" type="ORF">A4D02_23265</name>
</gene>
<dbReference type="RefSeq" id="WP_014218144.1">
    <property type="nucleotide sequence ID" value="NZ_LWBO01000003.1"/>
</dbReference>
<dbReference type="InterPro" id="IPR025868">
    <property type="entry name" value="Zn_ribbon_dom_put"/>
</dbReference>
<dbReference type="EMBL" id="LWBO01000003">
    <property type="protein sequence ID" value="OQP53311.1"/>
    <property type="molecule type" value="Genomic_DNA"/>
</dbReference>
<proteinExistence type="predicted"/>
<reference evidence="2 3" key="1">
    <citation type="submission" date="2016-04" db="EMBL/GenBank/DDBJ databases">
        <authorList>
            <person name="Chen L."/>
            <person name="Zhuang W."/>
            <person name="Wang G."/>
        </authorList>
    </citation>
    <scope>NUCLEOTIDE SEQUENCE [LARGE SCALE GENOMIC DNA]</scope>
    <source>
        <strain evidence="3">GR20</strain>
    </source>
</reference>
<keyword evidence="3" id="KW-1185">Reference proteome</keyword>
<sequence length="90" mass="10455">MSGKYYCQSCSLPMDSPELFGTEKDGTRNNDYCKYCYANGEFTNPDLTLDEMIEHMMKRMENDRLPQDVIEVAISRLPFLKRWSSNITAV</sequence>
<organism evidence="2 3">
    <name type="scientific">Niastella koreensis</name>
    <dbReference type="NCBI Taxonomy" id="354356"/>
    <lineage>
        <taxon>Bacteria</taxon>
        <taxon>Pseudomonadati</taxon>
        <taxon>Bacteroidota</taxon>
        <taxon>Chitinophagia</taxon>
        <taxon>Chitinophagales</taxon>
        <taxon>Chitinophagaceae</taxon>
        <taxon>Niastella</taxon>
    </lineage>
</organism>
<dbReference type="Pfam" id="PF12674">
    <property type="entry name" value="Zn_ribbon_2"/>
    <property type="match status" value="1"/>
</dbReference>
<evidence type="ECO:0000313" key="3">
    <source>
        <dbReference type="Proteomes" id="UP000192277"/>
    </source>
</evidence>
<protein>
    <recommendedName>
        <fullName evidence="1">Putative zinc ribbon domain-containing protein</fullName>
    </recommendedName>
</protein>
<evidence type="ECO:0000313" key="2">
    <source>
        <dbReference type="EMBL" id="OQP53311.1"/>
    </source>
</evidence>
<accession>A0ABX3P2S4</accession>
<feature type="domain" description="Putative zinc ribbon" evidence="1">
    <location>
        <begin position="6"/>
        <end position="83"/>
    </location>
</feature>